<sequence length="952" mass="102258">MPPYTAGSAHLDAPESTSGVASAAKSEEGRVIDATTIIQRQINLDAEASSDQTSLPGPSVLDPFVEGFNKRRRVVHETTLQRLPQQPSSHTGFGSDSVRALFNSEPSVVTSGQVQPNRSASMSVSSMAMSGGPGFSHDLTGLSDPRESVHQTGPLNALSASSSVANNTGKLADFDHTQTPGNMSCGSKLSSMPFAPQATGFMIPGLGALFKPLDLASSKKASVSLPFKTSASVLESQSHNGGIAPDVSGFTQQTASATTNNSVAQMQQNAGGETAHQHNAFDMSPSKQDSSVMAAATQVEKSVAHGSASSDTPVTPKKSQVTTSPSGAIKESDYVRPSGSPHVWIEKQTARTFKPLRAQNNHRSFETFNGAHSILSGMNPDHYCMPYGLTLSKSQVVAIKCPNLDDILMSHQTGFWATNQNVMSRIMDLHNSREDPSMKTLFLWSIPGSKHFCGLSELQAFNPNIKTDFWDKETGKWTKLQGSMMIQWIHCKLVAYDEVIPLVEGKIDQGSITQMWNGMYYTEATGREVVKAYVEAPHVENLLAAPTTEFFRRAMENSKIATVPPMGPKFFGRGGNRGRGTYRSGRRGAFENGKPDSRAQPASVPGSASKQERNEYSSSLQITATAPEHFRDRGKPELKMMPVLHYADGTMTTAPDLNGNIIPVTDCGTLTGMQTSRAERSNSLTQAQAQSSRAVRSNSVVQAQNVHSVQGSHAEPFNSLAQMHGSRVEESDSLAQTKSGYTLQSSNQPPVLIPSATVGTSVDAGAPIIQHKSGSIFNDATYRNSFEMAAPPKPSTAAQHASASNVAHHGFSTPRTMRTTDRFVNNVDTWSYSSSTPTQAIQPKTPVSQSRSSYELSTSPLDTSSYGRSTPHGVLLAITPSRIGSRGKATTYGFGQVPEKLRTPDSSPLAARIQLAQQSDTPRSAFRLGQADEGQEENKLKPNWVSMLVDNE</sequence>
<dbReference type="GO" id="GO:0003723">
    <property type="term" value="F:RNA binding"/>
    <property type="evidence" value="ECO:0007669"/>
    <property type="project" value="InterPro"/>
</dbReference>
<feature type="compositionally biased region" description="Polar residues" evidence="1">
    <location>
        <begin position="307"/>
        <end position="326"/>
    </location>
</feature>
<evidence type="ECO:0000313" key="3">
    <source>
        <dbReference type="EMBL" id="KEQ77977.1"/>
    </source>
</evidence>
<dbReference type="Proteomes" id="UP000027730">
    <property type="component" value="Unassembled WGS sequence"/>
</dbReference>
<protein>
    <recommendedName>
        <fullName evidence="2">YTH domain-containing protein</fullName>
    </recommendedName>
</protein>
<dbReference type="RefSeq" id="XP_013432118.1">
    <property type="nucleotide sequence ID" value="XM_013576664.1"/>
</dbReference>
<accession>A0A074X7G4</accession>
<proteinExistence type="predicted"/>
<keyword evidence="4" id="KW-1185">Reference proteome</keyword>
<dbReference type="InterPro" id="IPR007275">
    <property type="entry name" value="YTH_domain"/>
</dbReference>
<evidence type="ECO:0000256" key="1">
    <source>
        <dbReference type="SAM" id="MobiDB-lite"/>
    </source>
</evidence>
<dbReference type="GeneID" id="25412895"/>
<reference evidence="3 4" key="1">
    <citation type="journal article" date="2014" name="BMC Genomics">
        <title>Genome sequencing of four Aureobasidium pullulans varieties: biotechnological potential, stress tolerance, and description of new species.</title>
        <authorList>
            <person name="Gostin Ar C."/>
            <person name="Ohm R.A."/>
            <person name="Kogej T."/>
            <person name="Sonjak S."/>
            <person name="Turk M."/>
            <person name="Zajc J."/>
            <person name="Zalar P."/>
            <person name="Grube M."/>
            <person name="Sun H."/>
            <person name="Han J."/>
            <person name="Sharma A."/>
            <person name="Chiniquy J."/>
            <person name="Ngan C.Y."/>
            <person name="Lipzen A."/>
            <person name="Barry K."/>
            <person name="Grigoriev I.V."/>
            <person name="Gunde-Cimerman N."/>
        </authorList>
    </citation>
    <scope>NUCLEOTIDE SEQUENCE [LARGE SCALE GENOMIC DNA]</scope>
    <source>
        <strain evidence="3 4">CBS 147.97</strain>
    </source>
</reference>
<dbReference type="Pfam" id="PF04146">
    <property type="entry name" value="YTH"/>
    <property type="match status" value="1"/>
</dbReference>
<evidence type="ECO:0000259" key="2">
    <source>
        <dbReference type="PROSITE" id="PS50882"/>
    </source>
</evidence>
<evidence type="ECO:0000313" key="4">
    <source>
        <dbReference type="Proteomes" id="UP000027730"/>
    </source>
</evidence>
<dbReference type="STRING" id="1043004.A0A074X7G4"/>
<dbReference type="EMBL" id="KL584702">
    <property type="protein sequence ID" value="KEQ77977.1"/>
    <property type="molecule type" value="Genomic_DNA"/>
</dbReference>
<feature type="region of interest" description="Disordered" evidence="1">
    <location>
        <begin position="787"/>
        <end position="816"/>
    </location>
</feature>
<name>A0A074X7G4_9PEZI</name>
<dbReference type="Gene3D" id="3.10.590.10">
    <property type="entry name" value="ph1033 like domains"/>
    <property type="match status" value="1"/>
</dbReference>
<feature type="compositionally biased region" description="Polar residues" evidence="1">
    <location>
        <begin position="254"/>
        <end position="271"/>
    </location>
</feature>
<feature type="region of interest" description="Disordered" evidence="1">
    <location>
        <begin position="916"/>
        <end position="941"/>
    </location>
</feature>
<feature type="region of interest" description="Disordered" evidence="1">
    <location>
        <begin position="254"/>
        <end position="340"/>
    </location>
</feature>
<feature type="region of interest" description="Disordered" evidence="1">
    <location>
        <begin position="676"/>
        <end position="696"/>
    </location>
</feature>
<feature type="region of interest" description="Disordered" evidence="1">
    <location>
        <begin position="1"/>
        <end position="27"/>
    </location>
</feature>
<dbReference type="AlphaFoldDB" id="A0A074X7G4"/>
<feature type="compositionally biased region" description="Polar residues" evidence="1">
    <location>
        <begin position="796"/>
        <end position="805"/>
    </location>
</feature>
<dbReference type="OrthoDB" id="306690at2759"/>
<dbReference type="PROSITE" id="PS50882">
    <property type="entry name" value="YTH"/>
    <property type="match status" value="1"/>
</dbReference>
<gene>
    <name evidence="3" type="ORF">M436DRAFT_59921</name>
</gene>
<dbReference type="HOGENOM" id="CLU_325398_0_0_1"/>
<feature type="domain" description="YTH" evidence="2">
    <location>
        <begin position="394"/>
        <end position="533"/>
    </location>
</feature>
<organism evidence="3 4">
    <name type="scientific">Aureobasidium namibiae CBS 147.97</name>
    <dbReference type="NCBI Taxonomy" id="1043004"/>
    <lineage>
        <taxon>Eukaryota</taxon>
        <taxon>Fungi</taxon>
        <taxon>Dikarya</taxon>
        <taxon>Ascomycota</taxon>
        <taxon>Pezizomycotina</taxon>
        <taxon>Dothideomycetes</taxon>
        <taxon>Dothideomycetidae</taxon>
        <taxon>Dothideales</taxon>
        <taxon>Saccotheciaceae</taxon>
        <taxon>Aureobasidium</taxon>
    </lineage>
</organism>
<feature type="region of interest" description="Disordered" evidence="1">
    <location>
        <begin position="831"/>
        <end position="868"/>
    </location>
</feature>
<feature type="region of interest" description="Disordered" evidence="1">
    <location>
        <begin position="563"/>
        <end position="636"/>
    </location>
</feature>